<reference evidence="3" key="1">
    <citation type="submission" date="2016-06" db="UniProtKB">
        <authorList>
            <consortium name="WormBaseParasite"/>
        </authorList>
    </citation>
    <scope>IDENTIFICATION</scope>
</reference>
<sequence>MYQTRYSELVDYTYDWPEHDMVQGYPVPYEEEHND</sequence>
<organism evidence="3">
    <name type="scientific">Onchocerca flexuosa</name>
    <dbReference type="NCBI Taxonomy" id="387005"/>
    <lineage>
        <taxon>Eukaryota</taxon>
        <taxon>Metazoa</taxon>
        <taxon>Ecdysozoa</taxon>
        <taxon>Nematoda</taxon>
        <taxon>Chromadorea</taxon>
        <taxon>Rhabditida</taxon>
        <taxon>Spirurina</taxon>
        <taxon>Spiruromorpha</taxon>
        <taxon>Filarioidea</taxon>
        <taxon>Onchocercidae</taxon>
        <taxon>Onchocerca</taxon>
    </lineage>
</organism>
<proteinExistence type="predicted"/>
<evidence type="ECO:0000313" key="1">
    <source>
        <dbReference type="EMBL" id="VDO73383.1"/>
    </source>
</evidence>
<evidence type="ECO:0000313" key="3">
    <source>
        <dbReference type="WBParaSite" id="OFLC_0001104601-mRNA-1"/>
    </source>
</evidence>
<reference evidence="1 2" key="2">
    <citation type="submission" date="2018-11" db="EMBL/GenBank/DDBJ databases">
        <authorList>
            <consortium name="Pathogen Informatics"/>
        </authorList>
    </citation>
    <scope>NUCLEOTIDE SEQUENCE [LARGE SCALE GENOMIC DNA]</scope>
</reference>
<name>A0A183HU84_9BILA</name>
<gene>
    <name evidence="1" type="ORF">OFLC_LOCUS11046</name>
</gene>
<dbReference type="AlphaFoldDB" id="A0A183HU84"/>
<accession>A0A183HU84</accession>
<evidence type="ECO:0000313" key="2">
    <source>
        <dbReference type="Proteomes" id="UP000267606"/>
    </source>
</evidence>
<dbReference type="STRING" id="387005.A0A183HU84"/>
<protein>
    <submittedName>
        <fullName evidence="3">Phage protein</fullName>
    </submittedName>
</protein>
<dbReference type="EMBL" id="UZAJ01015434">
    <property type="protein sequence ID" value="VDO73383.1"/>
    <property type="molecule type" value="Genomic_DNA"/>
</dbReference>
<keyword evidence="2" id="KW-1185">Reference proteome</keyword>
<dbReference type="WBParaSite" id="OFLC_0001104601-mRNA-1">
    <property type="protein sequence ID" value="OFLC_0001104601-mRNA-1"/>
    <property type="gene ID" value="OFLC_0001104601"/>
</dbReference>
<dbReference type="Proteomes" id="UP000267606">
    <property type="component" value="Unassembled WGS sequence"/>
</dbReference>